<evidence type="ECO:0000256" key="1">
    <source>
        <dbReference type="ARBA" id="ARBA00022801"/>
    </source>
</evidence>
<feature type="chain" id="PRO_5043630656" description="Glycoside hydrolase family 3 N-terminal domain-containing protein" evidence="2">
    <location>
        <begin position="23"/>
        <end position="249"/>
    </location>
</feature>
<dbReference type="GO" id="GO:0045493">
    <property type="term" value="P:xylan catabolic process"/>
    <property type="evidence" value="ECO:0007669"/>
    <property type="project" value="InterPro"/>
</dbReference>
<dbReference type="GO" id="GO:0031222">
    <property type="term" value="P:arabinan catabolic process"/>
    <property type="evidence" value="ECO:0007669"/>
    <property type="project" value="TreeGrafter"/>
</dbReference>
<gene>
    <name evidence="4" type="ORF">H6P81_017112</name>
</gene>
<dbReference type="AlphaFoldDB" id="A0AAV7E1H1"/>
<feature type="signal peptide" evidence="2">
    <location>
        <begin position="1"/>
        <end position="22"/>
    </location>
</feature>
<keyword evidence="2" id="KW-0732">Signal</keyword>
<dbReference type="InterPro" id="IPR044993">
    <property type="entry name" value="BXL"/>
</dbReference>
<name>A0AAV7E1H1_ARIFI</name>
<proteinExistence type="predicted"/>
<dbReference type="Gene3D" id="3.20.20.300">
    <property type="entry name" value="Glycoside hydrolase, family 3, N-terminal domain"/>
    <property type="match status" value="1"/>
</dbReference>
<dbReference type="PANTHER" id="PTHR42721">
    <property type="entry name" value="SUGAR HYDROLASE-RELATED"/>
    <property type="match status" value="1"/>
</dbReference>
<evidence type="ECO:0000259" key="3">
    <source>
        <dbReference type="Pfam" id="PF00933"/>
    </source>
</evidence>
<dbReference type="SUPFAM" id="SSF51445">
    <property type="entry name" value="(Trans)glycosidases"/>
    <property type="match status" value="1"/>
</dbReference>
<evidence type="ECO:0000313" key="5">
    <source>
        <dbReference type="Proteomes" id="UP000825729"/>
    </source>
</evidence>
<dbReference type="PANTHER" id="PTHR42721:SF11">
    <property type="entry name" value="BETA-D-XYLOSIDASE 5-RELATED"/>
    <property type="match status" value="1"/>
</dbReference>
<dbReference type="EMBL" id="JAINDJ010000007">
    <property type="protein sequence ID" value="KAG9441258.1"/>
    <property type="molecule type" value="Genomic_DNA"/>
</dbReference>
<dbReference type="GO" id="GO:0009044">
    <property type="term" value="F:xylan 1,4-beta-xylosidase activity"/>
    <property type="evidence" value="ECO:0007669"/>
    <property type="project" value="InterPro"/>
</dbReference>
<reference evidence="4 5" key="1">
    <citation type="submission" date="2021-07" db="EMBL/GenBank/DDBJ databases">
        <title>The Aristolochia fimbriata genome: insights into angiosperm evolution, floral development and chemical biosynthesis.</title>
        <authorList>
            <person name="Jiao Y."/>
        </authorList>
    </citation>
    <scope>NUCLEOTIDE SEQUENCE [LARGE SCALE GENOMIC DNA]</scope>
    <source>
        <strain evidence="4">IBCAS-2021</strain>
        <tissue evidence="4">Leaf</tissue>
    </source>
</reference>
<feature type="domain" description="Glycoside hydrolase family 3 N-terminal" evidence="3">
    <location>
        <begin position="125"/>
        <end position="210"/>
    </location>
</feature>
<keyword evidence="5" id="KW-1185">Reference proteome</keyword>
<dbReference type="Proteomes" id="UP000825729">
    <property type="component" value="Unassembled WGS sequence"/>
</dbReference>
<accession>A0AAV7E1H1</accession>
<evidence type="ECO:0000256" key="2">
    <source>
        <dbReference type="SAM" id="SignalP"/>
    </source>
</evidence>
<keyword evidence="1" id="KW-0378">Hydrolase</keyword>
<dbReference type="InterPro" id="IPR017853">
    <property type="entry name" value="GH"/>
</dbReference>
<dbReference type="InterPro" id="IPR036962">
    <property type="entry name" value="Glyco_hydro_3_N_sf"/>
</dbReference>
<sequence length="249" mass="27623">MTSLRFFLVSLALAMAFLSAESRKTFMSSSLSSSISAKRNFTYVCDAARFAKMGLDVKDFGFCDKSLSYEIRAKDLIDRMTLADKVLNLGDQAYGVERLGLPPYNWWSEALHGVSDVGHGTHFDQTVPGATSFPTVILTAASFNETLWKTIGQVVSTEARAMYNLGKAGLTFWSPNINVVRDPRWGRALETPGEDPFVVGRYAVNYVRGDRNPVSSSYNCYLAEMNEDRSFSMLHLGKAPTVLSDQHTL</sequence>
<organism evidence="4 5">
    <name type="scientific">Aristolochia fimbriata</name>
    <name type="common">White veined hardy Dutchman's pipe vine</name>
    <dbReference type="NCBI Taxonomy" id="158543"/>
    <lineage>
        <taxon>Eukaryota</taxon>
        <taxon>Viridiplantae</taxon>
        <taxon>Streptophyta</taxon>
        <taxon>Embryophyta</taxon>
        <taxon>Tracheophyta</taxon>
        <taxon>Spermatophyta</taxon>
        <taxon>Magnoliopsida</taxon>
        <taxon>Magnoliidae</taxon>
        <taxon>Piperales</taxon>
        <taxon>Aristolochiaceae</taxon>
        <taxon>Aristolochia</taxon>
    </lineage>
</organism>
<evidence type="ECO:0000313" key="4">
    <source>
        <dbReference type="EMBL" id="KAG9441258.1"/>
    </source>
</evidence>
<dbReference type="Pfam" id="PF00933">
    <property type="entry name" value="Glyco_hydro_3"/>
    <property type="match status" value="1"/>
</dbReference>
<dbReference type="InterPro" id="IPR001764">
    <property type="entry name" value="Glyco_hydro_3_N"/>
</dbReference>
<comment type="caution">
    <text evidence="4">The sequence shown here is derived from an EMBL/GenBank/DDBJ whole genome shotgun (WGS) entry which is preliminary data.</text>
</comment>
<protein>
    <recommendedName>
        <fullName evidence="3">Glycoside hydrolase family 3 N-terminal domain-containing protein</fullName>
    </recommendedName>
</protein>
<dbReference type="GO" id="GO:0046556">
    <property type="term" value="F:alpha-L-arabinofuranosidase activity"/>
    <property type="evidence" value="ECO:0007669"/>
    <property type="project" value="TreeGrafter"/>
</dbReference>